<dbReference type="AlphaFoldDB" id="E1RIT3"/>
<dbReference type="Gene3D" id="3.10.580.10">
    <property type="entry name" value="CBS-domain"/>
    <property type="match status" value="2"/>
</dbReference>
<dbReference type="CDD" id="cd02205">
    <property type="entry name" value="CBS_pair_SF"/>
    <property type="match status" value="1"/>
</dbReference>
<keyword evidence="2" id="KW-0028">Amino-acid biosynthesis</keyword>
<dbReference type="Proteomes" id="UP000006565">
    <property type="component" value="Chromosome"/>
</dbReference>
<protein>
    <submittedName>
        <fullName evidence="5">CBS domain containing membrane protein</fullName>
    </submittedName>
</protein>
<dbReference type="GO" id="GO:0009086">
    <property type="term" value="P:methionine biosynthetic process"/>
    <property type="evidence" value="ECO:0007669"/>
    <property type="project" value="UniProtKB-KW"/>
</dbReference>
<sequence length="258" mass="27901">MNEDLLIKDIMSKPVAIAKSAAITEALDKMLDEAADPLIVTNNGAVVGTISRKAIADTLGSKKTSTVSPTKIHVASGIDEAFTSAYPDEPVDVLVPLLQEFKIVVILDSDHKLIGKVDATDLLKVVKPEIPADKIMQAPHTIHPGERVVHLRRRMLDENVTKFVVTDETGVIGVVTETDIAKSLREFRSAVGDKHQEYQVRNLFVSDIMTSPAITVDAKTDIAGIVDLLVNKNISSVPVVNDQKLVGQISKESLIVAL</sequence>
<dbReference type="RefSeq" id="WP_013328699.1">
    <property type="nucleotide sequence ID" value="NC_014507.1"/>
</dbReference>
<gene>
    <name evidence="5" type="ordered locus">Mpet_0747</name>
</gene>
<dbReference type="PROSITE" id="PS51371">
    <property type="entry name" value="CBS"/>
    <property type="match status" value="2"/>
</dbReference>
<keyword evidence="6" id="KW-1185">Reference proteome</keyword>
<dbReference type="EMBL" id="CP002117">
    <property type="protein sequence ID" value="ADN35521.1"/>
    <property type="molecule type" value="Genomic_DNA"/>
</dbReference>
<dbReference type="InterPro" id="IPR046342">
    <property type="entry name" value="CBS_dom_sf"/>
</dbReference>
<dbReference type="OrthoDB" id="8919at2157"/>
<dbReference type="InterPro" id="IPR051257">
    <property type="entry name" value="Diverse_CBS-Domain"/>
</dbReference>
<accession>E1RIT3</accession>
<evidence type="ECO:0000256" key="3">
    <source>
        <dbReference type="PROSITE-ProRule" id="PRU00703"/>
    </source>
</evidence>
<evidence type="ECO:0000313" key="5">
    <source>
        <dbReference type="EMBL" id="ADN35521.1"/>
    </source>
</evidence>
<reference evidence="5 6" key="1">
    <citation type="journal article" date="2010" name="Stand. Genomic Sci.">
        <title>Complete genome sequence of Methanoplanus petrolearius type strain (SEBR 4847).</title>
        <authorList>
            <person name="Brambilla E."/>
            <person name="Djao O.D."/>
            <person name="Daligault H."/>
            <person name="Lapidus A."/>
            <person name="Lucas S."/>
            <person name="Hammon N."/>
            <person name="Nolan M."/>
            <person name="Tice H."/>
            <person name="Cheng J.F."/>
            <person name="Han C."/>
            <person name="Tapia R."/>
            <person name="Goodwin L."/>
            <person name="Pitluck S."/>
            <person name="Liolios K."/>
            <person name="Ivanova N."/>
            <person name="Mavromatis K."/>
            <person name="Mikhailova N."/>
            <person name="Pati A."/>
            <person name="Chen A."/>
            <person name="Palaniappan K."/>
            <person name="Land M."/>
            <person name="Hauser L."/>
            <person name="Chang Y.J."/>
            <person name="Jeffries C.D."/>
            <person name="Rohde M."/>
            <person name="Spring S."/>
            <person name="Sikorski J."/>
            <person name="Goker M."/>
            <person name="Woyke T."/>
            <person name="Bristow J."/>
            <person name="Eisen J.A."/>
            <person name="Markowitz V."/>
            <person name="Hugenholtz P."/>
            <person name="Kyrpides N.C."/>
            <person name="Klenk H.P."/>
        </authorList>
    </citation>
    <scope>NUCLEOTIDE SEQUENCE [LARGE SCALE GENOMIC DNA]</scope>
    <source>
        <strain evidence="6">DSM 11571 / OCM 486 / SEBR 4847</strain>
    </source>
</reference>
<dbReference type="SMART" id="SM00116">
    <property type="entry name" value="CBS"/>
    <property type="match status" value="4"/>
</dbReference>
<evidence type="ECO:0000313" key="6">
    <source>
        <dbReference type="Proteomes" id="UP000006565"/>
    </source>
</evidence>
<dbReference type="HOGENOM" id="CLU_076812_2_0_2"/>
<proteinExistence type="predicted"/>
<dbReference type="InterPro" id="IPR000644">
    <property type="entry name" value="CBS_dom"/>
</dbReference>
<dbReference type="STRING" id="679926.Mpet_0747"/>
<feature type="domain" description="CBS" evidence="4">
    <location>
        <begin position="209"/>
        <end position="258"/>
    </location>
</feature>
<name>E1RIT3_METP4</name>
<dbReference type="PANTHER" id="PTHR43080:SF2">
    <property type="entry name" value="CBS DOMAIN-CONTAINING PROTEIN"/>
    <property type="match status" value="1"/>
</dbReference>
<evidence type="ECO:0000256" key="1">
    <source>
        <dbReference type="ARBA" id="ARBA00023122"/>
    </source>
</evidence>
<keyword evidence="1 3" id="KW-0129">CBS domain</keyword>
<organism evidence="5 6">
    <name type="scientific">Methanolacinia petrolearia (strain DSM 11571 / OCM 486 / SEBR 4847)</name>
    <name type="common">Methanoplanus petrolearius</name>
    <dbReference type="NCBI Taxonomy" id="679926"/>
    <lineage>
        <taxon>Archaea</taxon>
        <taxon>Methanobacteriati</taxon>
        <taxon>Methanobacteriota</taxon>
        <taxon>Stenosarchaea group</taxon>
        <taxon>Methanomicrobia</taxon>
        <taxon>Methanomicrobiales</taxon>
        <taxon>Methanomicrobiaceae</taxon>
        <taxon>Methanolacinia</taxon>
    </lineage>
</organism>
<dbReference type="KEGG" id="mpi:Mpet_0747"/>
<keyword evidence="2" id="KW-0486">Methionine biosynthesis</keyword>
<feature type="domain" description="CBS" evidence="4">
    <location>
        <begin position="135"/>
        <end position="191"/>
    </location>
</feature>
<dbReference type="Pfam" id="PF00571">
    <property type="entry name" value="CBS"/>
    <property type="match status" value="4"/>
</dbReference>
<dbReference type="eggNOG" id="arCOG00600">
    <property type="taxonomic scope" value="Archaea"/>
</dbReference>
<evidence type="ECO:0000256" key="2">
    <source>
        <dbReference type="ARBA" id="ARBA00023167"/>
    </source>
</evidence>
<evidence type="ECO:0000259" key="4">
    <source>
        <dbReference type="PROSITE" id="PS51371"/>
    </source>
</evidence>
<dbReference type="GeneID" id="9743200"/>
<dbReference type="SUPFAM" id="SSF54631">
    <property type="entry name" value="CBS-domain pair"/>
    <property type="match status" value="2"/>
</dbReference>
<dbReference type="PANTHER" id="PTHR43080">
    <property type="entry name" value="CBS DOMAIN-CONTAINING PROTEIN CBSX3, MITOCHONDRIAL"/>
    <property type="match status" value="1"/>
</dbReference>